<name>A0A518AJ89_9BACT</name>
<evidence type="ECO:0000313" key="2">
    <source>
        <dbReference type="Proteomes" id="UP000315750"/>
    </source>
</evidence>
<evidence type="ECO:0000313" key="1">
    <source>
        <dbReference type="EMBL" id="QDU54798.1"/>
    </source>
</evidence>
<accession>A0A518AJ89</accession>
<dbReference type="OrthoDB" id="9800707at2"/>
<gene>
    <name evidence="1" type="ORF">Pan181_09810</name>
</gene>
<dbReference type="KEGG" id="amuc:Pan181_09810"/>
<sequence>MTQIESIQAAIESLSSEEFAALRIWFEQRDWQAWDQQIESDSASGKLDFLKEEARRAEQAGDLREL</sequence>
<dbReference type="AlphaFoldDB" id="A0A518AJ89"/>
<proteinExistence type="predicted"/>
<dbReference type="RefSeq" id="WP_145245726.1">
    <property type="nucleotide sequence ID" value="NZ_CP036278.1"/>
</dbReference>
<dbReference type="EMBL" id="CP036278">
    <property type="protein sequence ID" value="QDU54798.1"/>
    <property type="molecule type" value="Genomic_DNA"/>
</dbReference>
<dbReference type="Proteomes" id="UP000315750">
    <property type="component" value="Chromosome"/>
</dbReference>
<organism evidence="1 2">
    <name type="scientific">Aeoliella mucimassa</name>
    <dbReference type="NCBI Taxonomy" id="2527972"/>
    <lineage>
        <taxon>Bacteria</taxon>
        <taxon>Pseudomonadati</taxon>
        <taxon>Planctomycetota</taxon>
        <taxon>Planctomycetia</taxon>
        <taxon>Pirellulales</taxon>
        <taxon>Lacipirellulaceae</taxon>
        <taxon>Aeoliella</taxon>
    </lineage>
</organism>
<reference evidence="1 2" key="1">
    <citation type="submission" date="2019-02" db="EMBL/GenBank/DDBJ databases">
        <title>Deep-cultivation of Planctomycetes and their phenomic and genomic characterization uncovers novel biology.</title>
        <authorList>
            <person name="Wiegand S."/>
            <person name="Jogler M."/>
            <person name="Boedeker C."/>
            <person name="Pinto D."/>
            <person name="Vollmers J."/>
            <person name="Rivas-Marin E."/>
            <person name="Kohn T."/>
            <person name="Peeters S.H."/>
            <person name="Heuer A."/>
            <person name="Rast P."/>
            <person name="Oberbeckmann S."/>
            <person name="Bunk B."/>
            <person name="Jeske O."/>
            <person name="Meyerdierks A."/>
            <person name="Storesund J.E."/>
            <person name="Kallscheuer N."/>
            <person name="Luecker S."/>
            <person name="Lage O.M."/>
            <person name="Pohl T."/>
            <person name="Merkel B.J."/>
            <person name="Hornburger P."/>
            <person name="Mueller R.-W."/>
            <person name="Bruemmer F."/>
            <person name="Labrenz M."/>
            <person name="Spormann A.M."/>
            <person name="Op den Camp H."/>
            <person name="Overmann J."/>
            <person name="Amann R."/>
            <person name="Jetten M.S.M."/>
            <person name="Mascher T."/>
            <person name="Medema M.H."/>
            <person name="Devos D.P."/>
            <person name="Kaster A.-K."/>
            <person name="Ovreas L."/>
            <person name="Rohde M."/>
            <person name="Galperin M.Y."/>
            <person name="Jogler C."/>
        </authorList>
    </citation>
    <scope>NUCLEOTIDE SEQUENCE [LARGE SCALE GENOMIC DNA]</scope>
    <source>
        <strain evidence="1 2">Pan181</strain>
    </source>
</reference>
<protein>
    <submittedName>
        <fullName evidence="1">Uncharacterized protein</fullName>
    </submittedName>
</protein>
<keyword evidence="2" id="KW-1185">Reference proteome</keyword>